<evidence type="ECO:0000313" key="4">
    <source>
        <dbReference type="Proteomes" id="UP000471293"/>
    </source>
</evidence>
<name>A0A6N9TYK4_STRHA</name>
<dbReference type="Pfam" id="PF14325">
    <property type="entry name" value="DUF4383"/>
    <property type="match status" value="1"/>
</dbReference>
<feature type="compositionally biased region" description="Basic residues" evidence="1">
    <location>
        <begin position="1"/>
        <end position="13"/>
    </location>
</feature>
<sequence length="232" mass="25730">MVTHVPHPHPTRAHARDPGRRPSRSRWRRGAIRLDEQLPVDHRLSRVYRIGAGLMGLFLIAFGILGLIDRIGFFDTGGDTVAGLNTNGTLSVLSICIGLLLFVGRVVGGNFASTLNTVLGVAFILSGFVNLALLDTSMNFLAFHMQNVIFSFLVGLLLMTFGMYGRVSGGLPHDNPYWRARHPEQVARDDDLPDDLRTELRPGPARPEPPPDSSQDQPRKPGAWRRRRARHS</sequence>
<dbReference type="RefSeq" id="WP_164344919.1">
    <property type="nucleotide sequence ID" value="NZ_JAAGLQ010000275.1"/>
</dbReference>
<reference evidence="3 4" key="1">
    <citation type="submission" date="2020-01" db="EMBL/GenBank/DDBJ databases">
        <title>Insect and environment-associated Actinomycetes.</title>
        <authorList>
            <person name="Currrie C."/>
            <person name="Chevrette M."/>
            <person name="Carlson C."/>
            <person name="Stubbendieck R."/>
            <person name="Wendt-Pienkowski E."/>
        </authorList>
    </citation>
    <scope>NUCLEOTIDE SEQUENCE [LARGE SCALE GENOMIC DNA]</scope>
    <source>
        <strain evidence="3 4">SID11342</strain>
    </source>
</reference>
<feature type="transmembrane region" description="Helical" evidence="2">
    <location>
        <begin position="115"/>
        <end position="134"/>
    </location>
</feature>
<protein>
    <submittedName>
        <fullName evidence="3">DUF4383 domain-containing protein</fullName>
    </submittedName>
</protein>
<dbReference type="Proteomes" id="UP000471293">
    <property type="component" value="Unassembled WGS sequence"/>
</dbReference>
<feature type="transmembrane region" description="Helical" evidence="2">
    <location>
        <begin position="140"/>
        <end position="161"/>
    </location>
</feature>
<keyword evidence="2" id="KW-1133">Transmembrane helix</keyword>
<feature type="region of interest" description="Disordered" evidence="1">
    <location>
        <begin position="184"/>
        <end position="232"/>
    </location>
</feature>
<gene>
    <name evidence="3" type="ORF">G3I29_13915</name>
</gene>
<feature type="transmembrane region" description="Helical" evidence="2">
    <location>
        <begin position="47"/>
        <end position="68"/>
    </location>
</feature>
<feature type="compositionally biased region" description="Basic and acidic residues" evidence="1">
    <location>
        <begin position="184"/>
        <end position="200"/>
    </location>
</feature>
<feature type="compositionally biased region" description="Basic residues" evidence="1">
    <location>
        <begin position="222"/>
        <end position="232"/>
    </location>
</feature>
<feature type="region of interest" description="Disordered" evidence="1">
    <location>
        <begin position="1"/>
        <end position="26"/>
    </location>
</feature>
<dbReference type="AlphaFoldDB" id="A0A6N9TYK4"/>
<evidence type="ECO:0000313" key="3">
    <source>
        <dbReference type="EMBL" id="NEA16604.1"/>
    </source>
</evidence>
<dbReference type="EMBL" id="JAAGLQ010000275">
    <property type="protein sequence ID" value="NEA16604.1"/>
    <property type="molecule type" value="Genomic_DNA"/>
</dbReference>
<proteinExistence type="predicted"/>
<keyword evidence="2" id="KW-0812">Transmembrane</keyword>
<organism evidence="3 4">
    <name type="scientific">Streptomyces halstedii</name>
    <dbReference type="NCBI Taxonomy" id="1944"/>
    <lineage>
        <taxon>Bacteria</taxon>
        <taxon>Bacillati</taxon>
        <taxon>Actinomycetota</taxon>
        <taxon>Actinomycetes</taxon>
        <taxon>Kitasatosporales</taxon>
        <taxon>Streptomycetaceae</taxon>
        <taxon>Streptomyces</taxon>
    </lineage>
</organism>
<evidence type="ECO:0000256" key="2">
    <source>
        <dbReference type="SAM" id="Phobius"/>
    </source>
</evidence>
<accession>A0A6N9TYK4</accession>
<comment type="caution">
    <text evidence="3">The sequence shown here is derived from an EMBL/GenBank/DDBJ whole genome shotgun (WGS) entry which is preliminary data.</text>
</comment>
<keyword evidence="2" id="KW-0472">Membrane</keyword>
<evidence type="ECO:0000256" key="1">
    <source>
        <dbReference type="SAM" id="MobiDB-lite"/>
    </source>
</evidence>
<feature type="transmembrane region" description="Helical" evidence="2">
    <location>
        <begin position="88"/>
        <end position="108"/>
    </location>
</feature>